<protein>
    <recommendedName>
        <fullName evidence="10">NADH-ubiquinone oxidoreductase 12 kDa subunit</fullName>
    </recommendedName>
</protein>
<dbReference type="PANTHER" id="PTHR13094">
    <property type="entry name" value="NADH-UBIQUINONE OXIDOREDUCTASE PDSW SUBUNIT"/>
    <property type="match status" value="1"/>
</dbReference>
<evidence type="ECO:0000256" key="4">
    <source>
        <dbReference type="ARBA" id="ARBA00022792"/>
    </source>
</evidence>
<dbReference type="Proteomes" id="UP000886523">
    <property type="component" value="Unassembled WGS sequence"/>
</dbReference>
<evidence type="ECO:0000313" key="8">
    <source>
        <dbReference type="EMBL" id="KAF9517014.1"/>
    </source>
</evidence>
<dbReference type="PANTHER" id="PTHR13094:SF1">
    <property type="entry name" value="NADH DEHYDROGENASE [UBIQUINONE] 1 BETA SUBCOMPLEX SUBUNIT 10"/>
    <property type="match status" value="1"/>
</dbReference>
<organism evidence="8 9">
    <name type="scientific">Hydnum rufescens UP504</name>
    <dbReference type="NCBI Taxonomy" id="1448309"/>
    <lineage>
        <taxon>Eukaryota</taxon>
        <taxon>Fungi</taxon>
        <taxon>Dikarya</taxon>
        <taxon>Basidiomycota</taxon>
        <taxon>Agaricomycotina</taxon>
        <taxon>Agaricomycetes</taxon>
        <taxon>Cantharellales</taxon>
        <taxon>Hydnaceae</taxon>
        <taxon>Hydnum</taxon>
    </lineage>
</organism>
<keyword evidence="2" id="KW-0813">Transport</keyword>
<evidence type="ECO:0000256" key="2">
    <source>
        <dbReference type="ARBA" id="ARBA00022448"/>
    </source>
</evidence>
<evidence type="ECO:0000256" key="5">
    <source>
        <dbReference type="ARBA" id="ARBA00022982"/>
    </source>
</evidence>
<keyword evidence="4" id="KW-0999">Mitochondrion inner membrane</keyword>
<comment type="caution">
    <text evidence="8">The sequence shown here is derived from an EMBL/GenBank/DDBJ whole genome shotgun (WGS) entry which is preliminary data.</text>
</comment>
<dbReference type="EMBL" id="MU128935">
    <property type="protein sequence ID" value="KAF9517014.1"/>
    <property type="molecule type" value="Genomic_DNA"/>
</dbReference>
<gene>
    <name evidence="8" type="ORF">BS47DRAFT_1340336</name>
</gene>
<proteinExistence type="predicted"/>
<keyword evidence="6" id="KW-0496">Mitochondrion</keyword>
<keyword evidence="9" id="KW-1185">Reference proteome</keyword>
<evidence type="ECO:0000313" key="9">
    <source>
        <dbReference type="Proteomes" id="UP000886523"/>
    </source>
</evidence>
<reference evidence="8" key="1">
    <citation type="journal article" date="2020" name="Nat. Commun.">
        <title>Large-scale genome sequencing of mycorrhizal fungi provides insights into the early evolution of symbiotic traits.</title>
        <authorList>
            <person name="Miyauchi S."/>
            <person name="Kiss E."/>
            <person name="Kuo A."/>
            <person name="Drula E."/>
            <person name="Kohler A."/>
            <person name="Sanchez-Garcia M."/>
            <person name="Morin E."/>
            <person name="Andreopoulos B."/>
            <person name="Barry K.W."/>
            <person name="Bonito G."/>
            <person name="Buee M."/>
            <person name="Carver A."/>
            <person name="Chen C."/>
            <person name="Cichocki N."/>
            <person name="Clum A."/>
            <person name="Culley D."/>
            <person name="Crous P.W."/>
            <person name="Fauchery L."/>
            <person name="Girlanda M."/>
            <person name="Hayes R.D."/>
            <person name="Keri Z."/>
            <person name="LaButti K."/>
            <person name="Lipzen A."/>
            <person name="Lombard V."/>
            <person name="Magnuson J."/>
            <person name="Maillard F."/>
            <person name="Murat C."/>
            <person name="Nolan M."/>
            <person name="Ohm R.A."/>
            <person name="Pangilinan J."/>
            <person name="Pereira M.F."/>
            <person name="Perotto S."/>
            <person name="Peter M."/>
            <person name="Pfister S."/>
            <person name="Riley R."/>
            <person name="Sitrit Y."/>
            <person name="Stielow J.B."/>
            <person name="Szollosi G."/>
            <person name="Zifcakova L."/>
            <person name="Stursova M."/>
            <person name="Spatafora J.W."/>
            <person name="Tedersoo L."/>
            <person name="Vaario L.M."/>
            <person name="Yamada A."/>
            <person name="Yan M."/>
            <person name="Wang P."/>
            <person name="Xu J."/>
            <person name="Bruns T."/>
            <person name="Baldrian P."/>
            <person name="Vilgalys R."/>
            <person name="Dunand C."/>
            <person name="Henrissat B."/>
            <person name="Grigoriev I.V."/>
            <person name="Hibbett D."/>
            <person name="Nagy L.G."/>
            <person name="Martin F.M."/>
        </authorList>
    </citation>
    <scope>NUCLEOTIDE SEQUENCE</scope>
    <source>
        <strain evidence="8">UP504</strain>
    </source>
</reference>
<dbReference type="InterPro" id="IPR039993">
    <property type="entry name" value="NDUFB10"/>
</dbReference>
<evidence type="ECO:0000256" key="3">
    <source>
        <dbReference type="ARBA" id="ARBA00022660"/>
    </source>
</evidence>
<keyword evidence="5" id="KW-0249">Electron transport</keyword>
<keyword evidence="3" id="KW-0679">Respiratory chain</keyword>
<evidence type="ECO:0000256" key="1">
    <source>
        <dbReference type="ARBA" id="ARBA00004443"/>
    </source>
</evidence>
<dbReference type="GO" id="GO:0005743">
    <property type="term" value="C:mitochondrial inner membrane"/>
    <property type="evidence" value="ECO:0007669"/>
    <property type="project" value="UniProtKB-SubCell"/>
</dbReference>
<evidence type="ECO:0008006" key="10">
    <source>
        <dbReference type="Google" id="ProtNLM"/>
    </source>
</evidence>
<sequence>MSAADFRAIIADREVRIREAWVKTMEVRIAREVLTECQKVEGVNHYESCKDLAARYVGLLHDAKVKGYRKIDIE</sequence>
<evidence type="ECO:0000256" key="7">
    <source>
        <dbReference type="ARBA" id="ARBA00023136"/>
    </source>
</evidence>
<keyword evidence="7" id="KW-0472">Membrane</keyword>
<comment type="subcellular location">
    <subcellularLocation>
        <location evidence="1">Mitochondrion inner membrane</location>
        <topology evidence="1">Peripheral membrane protein</topology>
        <orientation evidence="1">Matrix side</orientation>
    </subcellularLocation>
</comment>
<evidence type="ECO:0000256" key="6">
    <source>
        <dbReference type="ARBA" id="ARBA00023128"/>
    </source>
</evidence>
<dbReference type="AlphaFoldDB" id="A0A9P6DZH4"/>
<name>A0A9P6DZH4_9AGAM</name>
<dbReference type="OrthoDB" id="10252718at2759"/>
<accession>A0A9P6DZH4</accession>